<comment type="caution">
    <text evidence="1">The sequence shown here is derived from an EMBL/GenBank/DDBJ whole genome shotgun (WGS) entry which is preliminary data.</text>
</comment>
<reference evidence="1" key="1">
    <citation type="journal article" date="2015" name="Nature">
        <title>Complex archaea that bridge the gap between prokaryotes and eukaryotes.</title>
        <authorList>
            <person name="Spang A."/>
            <person name="Saw J.H."/>
            <person name="Jorgensen S.L."/>
            <person name="Zaremba-Niedzwiedzka K."/>
            <person name="Martijn J."/>
            <person name="Lind A.E."/>
            <person name="van Eijk R."/>
            <person name="Schleper C."/>
            <person name="Guy L."/>
            <person name="Ettema T.J."/>
        </authorList>
    </citation>
    <scope>NUCLEOTIDE SEQUENCE</scope>
</reference>
<sequence length="120" mass="13086">MKTVSGLSAPLVALDGKPLKDMVEPAKNPCTTCGQMQEPAKFRESTVADLIARALITEKDSQDPVRAFVVATEFHKAEDTLTLDKDDFDFVVGVMKESEFGVLAKAQCLIVLDAAKQRED</sequence>
<dbReference type="EMBL" id="LAZR01008284">
    <property type="protein sequence ID" value="KKM79806.1"/>
    <property type="molecule type" value="Genomic_DNA"/>
</dbReference>
<name>A0A0F9KYE8_9ZZZZ</name>
<dbReference type="AlphaFoldDB" id="A0A0F9KYE8"/>
<protein>
    <submittedName>
        <fullName evidence="1">Uncharacterized protein</fullName>
    </submittedName>
</protein>
<evidence type="ECO:0000313" key="1">
    <source>
        <dbReference type="EMBL" id="KKM79806.1"/>
    </source>
</evidence>
<accession>A0A0F9KYE8</accession>
<proteinExistence type="predicted"/>
<organism evidence="1">
    <name type="scientific">marine sediment metagenome</name>
    <dbReference type="NCBI Taxonomy" id="412755"/>
    <lineage>
        <taxon>unclassified sequences</taxon>
        <taxon>metagenomes</taxon>
        <taxon>ecological metagenomes</taxon>
    </lineage>
</organism>
<gene>
    <name evidence="1" type="ORF">LCGC14_1346270</name>
</gene>